<organism evidence="2 3">
    <name type="scientific">Photobacterium swingsii</name>
    <dbReference type="NCBI Taxonomy" id="680026"/>
    <lineage>
        <taxon>Bacteria</taxon>
        <taxon>Pseudomonadati</taxon>
        <taxon>Pseudomonadota</taxon>
        <taxon>Gammaproteobacteria</taxon>
        <taxon>Vibrionales</taxon>
        <taxon>Vibrionaceae</taxon>
        <taxon>Photobacterium</taxon>
    </lineage>
</organism>
<evidence type="ECO:0000313" key="2">
    <source>
        <dbReference type="EMBL" id="PSW20900.1"/>
    </source>
</evidence>
<sequence length="381" mass="42018">MNRKKRIGWRAGVMGVFVILVSVMTCRAVAADTLVDLAGREVVLPKQVNRILLGESRYIPALAILEGDKLFSRVAGMMGDLKIVDPDTYQQYQAAFPEIDTVPLFGKGASDTFSLETALALKADVAIFGVEGHGPSARNSDIIAILERAGVTVVFIDFRKNPMKNTTKSLAIMGKVLGREQQATDYINFYNAELAKVEQGLAALKDKPSPSVFLHSRVGLSSECCETMARGMVAQMLDFVGAKNIALPLIPGSVGVMNQEYLLTHQPDLYIGTAIGSTETQKEEPQFIVLGTSIDKTTAHHSLALITQQAPLKELTAVQNKRAYSIWHHFYNTPLNIVAVQTFAKWAYPITFAQLEPEQTLRTLYQRYQPVSFNGTYWMAL</sequence>
<dbReference type="PROSITE" id="PS50983">
    <property type="entry name" value="FE_B12_PBP"/>
    <property type="match status" value="1"/>
</dbReference>
<accession>A0A2T3NXC7</accession>
<dbReference type="AlphaFoldDB" id="A0A2T3NXC7"/>
<evidence type="ECO:0000313" key="3">
    <source>
        <dbReference type="Proteomes" id="UP000240481"/>
    </source>
</evidence>
<feature type="domain" description="Fe/B12 periplasmic-binding" evidence="1">
    <location>
        <begin position="50"/>
        <end position="355"/>
    </location>
</feature>
<dbReference type="PANTHER" id="PTHR30535:SF34">
    <property type="entry name" value="MOLYBDATE-BINDING PROTEIN MOLA"/>
    <property type="match status" value="1"/>
</dbReference>
<dbReference type="Gene3D" id="3.40.50.1980">
    <property type="entry name" value="Nitrogenase molybdenum iron protein domain"/>
    <property type="match status" value="2"/>
</dbReference>
<dbReference type="InterPro" id="IPR002491">
    <property type="entry name" value="ABC_transptr_periplasmic_BD"/>
</dbReference>
<keyword evidence="3" id="KW-1185">Reference proteome</keyword>
<comment type="caution">
    <text evidence="2">The sequence shown here is derived from an EMBL/GenBank/DDBJ whole genome shotgun (WGS) entry which is preliminary data.</text>
</comment>
<proteinExistence type="predicted"/>
<dbReference type="Proteomes" id="UP000240481">
    <property type="component" value="Unassembled WGS sequence"/>
</dbReference>
<evidence type="ECO:0000259" key="1">
    <source>
        <dbReference type="PROSITE" id="PS50983"/>
    </source>
</evidence>
<dbReference type="SUPFAM" id="SSF53807">
    <property type="entry name" value="Helical backbone' metal receptor"/>
    <property type="match status" value="1"/>
</dbReference>
<dbReference type="STRING" id="680026.AB733_17250"/>
<name>A0A2T3NXC7_9GAMM</name>
<dbReference type="RefSeq" id="WP_084711843.1">
    <property type="nucleotide sequence ID" value="NZ_AP024852.1"/>
</dbReference>
<dbReference type="OrthoDB" id="9775594at2"/>
<gene>
    <name evidence="2" type="ORF">C9I94_21765</name>
</gene>
<dbReference type="PANTHER" id="PTHR30535">
    <property type="entry name" value="VITAMIN B12-BINDING PROTEIN"/>
    <property type="match status" value="1"/>
</dbReference>
<reference evidence="2 3" key="1">
    <citation type="submission" date="2018-01" db="EMBL/GenBank/DDBJ databases">
        <title>Whole genome sequencing of Histamine producing bacteria.</title>
        <authorList>
            <person name="Butler K."/>
        </authorList>
    </citation>
    <scope>NUCLEOTIDE SEQUENCE [LARGE SCALE GENOMIC DNA]</scope>
    <source>
        <strain evidence="2 3">DSM 24669</strain>
    </source>
</reference>
<dbReference type="InterPro" id="IPR050902">
    <property type="entry name" value="ABC_Transporter_SBP"/>
</dbReference>
<dbReference type="EMBL" id="PYLZ01000016">
    <property type="protein sequence ID" value="PSW20900.1"/>
    <property type="molecule type" value="Genomic_DNA"/>
</dbReference>
<protein>
    <submittedName>
        <fullName evidence="2">Iron ABC transporter substrate-binding protein</fullName>
    </submittedName>
</protein>